<accession>A0A0S8GEJ3</accession>
<sequence length="172" mass="20310">MFDFFNDRHYAIFSPGVEKSIEEEYVGSWEIQLEFVEQWLKQLKKETSELDLWEEIVRQQAPSDFDFEADVLAKQFTPHQLANITDGLNQIRRYIQNDVTLLAEHHDMVMGRLDYLQQAAKRMNVKDWILVCIGMLFQTALQFAFSAQQTKKIFELLRNALQIVKECLPHIL</sequence>
<comment type="caution">
    <text evidence="1">The sequence shown here is derived from an EMBL/GenBank/DDBJ whole genome shotgun (WGS) entry which is preliminary data.</text>
</comment>
<dbReference type="EMBL" id="LJUO01000069">
    <property type="protein sequence ID" value="KPK71145.1"/>
    <property type="molecule type" value="Genomic_DNA"/>
</dbReference>
<protein>
    <submittedName>
        <fullName evidence="1">Uncharacterized protein</fullName>
    </submittedName>
</protein>
<name>A0A0S8GEJ3_UNCW3</name>
<dbReference type="Proteomes" id="UP000051096">
    <property type="component" value="Unassembled WGS sequence"/>
</dbReference>
<reference evidence="1 2" key="1">
    <citation type="journal article" date="2015" name="Microbiome">
        <title>Genomic resolution of linkages in carbon, nitrogen, and sulfur cycling among widespread estuary sediment bacteria.</title>
        <authorList>
            <person name="Baker B.J."/>
            <person name="Lazar C.S."/>
            <person name="Teske A.P."/>
            <person name="Dick G.J."/>
        </authorList>
    </citation>
    <scope>NUCLEOTIDE SEQUENCE [LARGE SCALE GENOMIC DNA]</scope>
    <source>
        <strain evidence="1">SM23_60</strain>
    </source>
</reference>
<evidence type="ECO:0000313" key="2">
    <source>
        <dbReference type="Proteomes" id="UP000051096"/>
    </source>
</evidence>
<proteinExistence type="predicted"/>
<organism evidence="1 2">
    <name type="scientific">candidate division WOR_3 bacterium SM23_60</name>
    <dbReference type="NCBI Taxonomy" id="1703780"/>
    <lineage>
        <taxon>Bacteria</taxon>
        <taxon>Bacteria division WOR-3</taxon>
    </lineage>
</organism>
<dbReference type="AlphaFoldDB" id="A0A0S8GEJ3"/>
<gene>
    <name evidence="1" type="ORF">AMJ87_07610</name>
</gene>
<evidence type="ECO:0000313" key="1">
    <source>
        <dbReference type="EMBL" id="KPK71145.1"/>
    </source>
</evidence>